<dbReference type="EMBL" id="JAHWXH010000001">
    <property type="protein sequence ID" value="MDS0245700.1"/>
    <property type="molecule type" value="Genomic_DNA"/>
</dbReference>
<comment type="caution">
    <text evidence="2">The sequence shown here is derived from an EMBL/GenBank/DDBJ whole genome shotgun (WGS) entry which is preliminary data.</text>
</comment>
<proteinExistence type="predicted"/>
<accession>A0AAJ2HDQ5</accession>
<evidence type="ECO:0000256" key="1">
    <source>
        <dbReference type="SAM" id="Phobius"/>
    </source>
</evidence>
<organism evidence="2 3">
    <name type="scientific">Microbacterium aurantiacum</name>
    <dbReference type="NCBI Taxonomy" id="162393"/>
    <lineage>
        <taxon>Bacteria</taxon>
        <taxon>Bacillati</taxon>
        <taxon>Actinomycetota</taxon>
        <taxon>Actinomycetes</taxon>
        <taxon>Micrococcales</taxon>
        <taxon>Microbacteriaceae</taxon>
        <taxon>Microbacterium</taxon>
    </lineage>
</organism>
<dbReference type="AlphaFoldDB" id="A0AAJ2HDQ5"/>
<feature type="transmembrane region" description="Helical" evidence="1">
    <location>
        <begin position="261"/>
        <end position="282"/>
    </location>
</feature>
<protein>
    <recommendedName>
        <fullName evidence="4">NERD domain-containing protein</fullName>
    </recommendedName>
</protein>
<evidence type="ECO:0000313" key="2">
    <source>
        <dbReference type="EMBL" id="MDS0245700.1"/>
    </source>
</evidence>
<evidence type="ECO:0008006" key="4">
    <source>
        <dbReference type="Google" id="ProtNLM"/>
    </source>
</evidence>
<dbReference type="GeneID" id="301458316"/>
<dbReference type="Proteomes" id="UP001183582">
    <property type="component" value="Unassembled WGS sequence"/>
</dbReference>
<evidence type="ECO:0000313" key="3">
    <source>
        <dbReference type="Proteomes" id="UP001183582"/>
    </source>
</evidence>
<gene>
    <name evidence="2" type="ORF">KZC50_08755</name>
</gene>
<sequence length="290" mass="30792">MSPDTAHSPGTLREPGASAMAQCLAVQERARPRSAWARLVGRSPVCEDALPWYVGAVAEREVAARLHRLGPDWVSAAGVRLDAHAPPVELVLVGPGGVYTVTTKFLQDARVRVGSLRLLVDGTRMPYVRAAREEAARVRSVLSAPPPLPRSGHPAPPAPAVAVTPLIVVVGARRVELVDPPRDVVVLRDRALTRWLRRRPRILEGVARAIVVDRLAAAASAPLVLSGRGAAKTETDLTRPPDVVAFAALRRQVRSAAAVRGLWLALFILVAAAVLGLGALHIEGLLGFTG</sequence>
<reference evidence="2 3" key="1">
    <citation type="submission" date="2021-06" db="EMBL/GenBank/DDBJ databases">
        <title>Genome-based taxonomic framework of Microbacterium strains isolated from marine environment, the description of four new species and reclassification of four preexisting species.</title>
        <authorList>
            <person name="Lee S.D."/>
            <person name="Kim S.-M."/>
            <person name="Byeon Y.-S."/>
            <person name="Yang H.L."/>
            <person name="Kim I.S."/>
        </authorList>
    </citation>
    <scope>NUCLEOTIDE SEQUENCE [LARGE SCALE GENOMIC DNA]</scope>
    <source>
        <strain evidence="2 3">KACC 20514</strain>
    </source>
</reference>
<dbReference type="RefSeq" id="WP_156305188.1">
    <property type="nucleotide sequence ID" value="NZ_BAAAGR010000001.1"/>
</dbReference>
<keyword evidence="1" id="KW-0812">Transmembrane</keyword>
<keyword evidence="1" id="KW-0472">Membrane</keyword>
<name>A0AAJ2HDQ5_9MICO</name>
<keyword evidence="1" id="KW-1133">Transmembrane helix</keyword>